<evidence type="ECO:0000256" key="5">
    <source>
        <dbReference type="PIRSR" id="PIRSR604574-2"/>
    </source>
</evidence>
<dbReference type="Gene3D" id="2.60.120.590">
    <property type="entry name" value="Alpha-ketoglutarate-dependent dioxygenase AlkB-like"/>
    <property type="match status" value="1"/>
</dbReference>
<sequence>RQKRQYAERKEKADTYVNQTPFRYVERNFKSRVPPPDLSHVVDFNNLDNNLKRINDEIVELHITNDLRSLSSLFGEHDTEWENRAHKAYGLKSSPGFIFIPNPFTPRAQRHLVKQCLSEYTLSPSTSNLDTHYVTPPNGFWNLYEREHLQDLKEGDADYFVAKKAGFTGSEQRYDSIPTPTACSREFEPVQWQPKPDPPPAPSVPLLSPRELFRKMRWTTIGCHYHWPTKTYHLDRRFPVPEDVRDLTQAVAHAVERVGYEGDKSRSWKNEYLGADFKAEAGVVNYYQYKDTLMGHVDRSELNMDAPLVSLSLGHTCIYLLGGPTQDTVPVSIYLRSGDIVVMTKHCRQYFHGVPKIIEDTLPAYLSPQTAFTDTPDWEPFGTYMQTSRINLNVRQVFPK</sequence>
<evidence type="ECO:0000313" key="7">
    <source>
        <dbReference type="EMBL" id="OAD78707.1"/>
    </source>
</evidence>
<name>A0A167PXG5_PHYB8</name>
<dbReference type="GeneID" id="29004985"/>
<dbReference type="InterPro" id="IPR037151">
    <property type="entry name" value="AlkB-like_sf"/>
</dbReference>
<dbReference type="OrthoDB" id="6614653at2759"/>
<dbReference type="STRING" id="763407.A0A167PXG5"/>
<comment type="cofactor">
    <cofactor evidence="5">
        <name>Fe(2+)</name>
        <dbReference type="ChEBI" id="CHEBI:29033"/>
    </cofactor>
    <text evidence="5">Binds 1 Fe(2+) ion per subunit.</text>
</comment>
<evidence type="ECO:0000256" key="1">
    <source>
        <dbReference type="ARBA" id="ARBA00022723"/>
    </source>
</evidence>
<organism evidence="7 8">
    <name type="scientific">Phycomyces blakesleeanus (strain ATCC 8743b / DSM 1359 / FGSC 10004 / NBRC 33097 / NRRL 1555)</name>
    <dbReference type="NCBI Taxonomy" id="763407"/>
    <lineage>
        <taxon>Eukaryota</taxon>
        <taxon>Fungi</taxon>
        <taxon>Fungi incertae sedis</taxon>
        <taxon>Mucoromycota</taxon>
        <taxon>Mucoromycotina</taxon>
        <taxon>Mucoromycetes</taxon>
        <taxon>Mucorales</taxon>
        <taxon>Phycomycetaceae</taxon>
        <taxon>Phycomyces</taxon>
    </lineage>
</organism>
<evidence type="ECO:0000256" key="4">
    <source>
        <dbReference type="ARBA" id="ARBA00023004"/>
    </source>
</evidence>
<evidence type="ECO:0000256" key="2">
    <source>
        <dbReference type="ARBA" id="ARBA00022964"/>
    </source>
</evidence>
<dbReference type="GO" id="GO:0008198">
    <property type="term" value="F:ferrous iron binding"/>
    <property type="evidence" value="ECO:0007669"/>
    <property type="project" value="TreeGrafter"/>
</dbReference>
<dbReference type="PANTHER" id="PTHR16557:SF2">
    <property type="entry name" value="NUCLEIC ACID DIOXYGENASE ALKBH1"/>
    <property type="match status" value="1"/>
</dbReference>
<dbReference type="GO" id="GO:0035516">
    <property type="term" value="F:broad specificity oxidative DNA demethylase activity"/>
    <property type="evidence" value="ECO:0007669"/>
    <property type="project" value="TreeGrafter"/>
</dbReference>
<keyword evidence="8" id="KW-1185">Reference proteome</keyword>
<dbReference type="GO" id="GO:0005634">
    <property type="term" value="C:nucleus"/>
    <property type="evidence" value="ECO:0007669"/>
    <property type="project" value="TreeGrafter"/>
</dbReference>
<feature type="non-terminal residue" evidence="7">
    <location>
        <position position="1"/>
    </location>
</feature>
<feature type="binding site" evidence="5">
    <location>
        <position position="296"/>
    </location>
    <ligand>
        <name>Fe cation</name>
        <dbReference type="ChEBI" id="CHEBI:24875"/>
        <note>catalytic</note>
    </ligand>
</feature>
<dbReference type="RefSeq" id="XP_018296747.1">
    <property type="nucleotide sequence ID" value="XM_018444080.1"/>
</dbReference>
<dbReference type="EMBL" id="KV440973">
    <property type="protein sequence ID" value="OAD78707.1"/>
    <property type="molecule type" value="Genomic_DNA"/>
</dbReference>
<keyword evidence="2" id="KW-0223">Dioxygenase</keyword>
<evidence type="ECO:0000256" key="3">
    <source>
        <dbReference type="ARBA" id="ARBA00023002"/>
    </source>
</evidence>
<dbReference type="PANTHER" id="PTHR16557">
    <property type="entry name" value="ALKYLATED DNA REPAIR PROTEIN ALKB-RELATED"/>
    <property type="match status" value="1"/>
</dbReference>
<gene>
    <name evidence="7" type="ORF">PHYBLDRAFT_99020</name>
</gene>
<dbReference type="FunCoup" id="A0A167PXG5">
    <property type="interactions" value="500"/>
</dbReference>
<dbReference type="InterPro" id="IPR027450">
    <property type="entry name" value="AlkB-like"/>
</dbReference>
<proteinExistence type="predicted"/>
<evidence type="ECO:0000259" key="6">
    <source>
        <dbReference type="Pfam" id="PF13532"/>
    </source>
</evidence>
<feature type="domain" description="Alpha-ketoglutarate-dependent dioxygenase AlkB-like" evidence="6">
    <location>
        <begin position="210"/>
        <end position="395"/>
    </location>
</feature>
<keyword evidence="4 5" id="KW-0408">Iron</keyword>
<accession>A0A167PXG5</accession>
<keyword evidence="3" id="KW-0560">Oxidoreductase</keyword>
<evidence type="ECO:0000313" key="8">
    <source>
        <dbReference type="Proteomes" id="UP000077315"/>
    </source>
</evidence>
<dbReference type="GO" id="GO:0035515">
    <property type="term" value="F:oxidative RNA demethylase activity"/>
    <property type="evidence" value="ECO:0007669"/>
    <property type="project" value="TreeGrafter"/>
</dbReference>
<keyword evidence="1 5" id="KW-0479">Metal-binding</keyword>
<dbReference type="SUPFAM" id="SSF51197">
    <property type="entry name" value="Clavaminate synthase-like"/>
    <property type="match status" value="1"/>
</dbReference>
<dbReference type="InterPro" id="IPR004574">
    <property type="entry name" value="Alkb"/>
</dbReference>
<dbReference type="Pfam" id="PF13532">
    <property type="entry name" value="2OG-FeII_Oxy_2"/>
    <property type="match status" value="1"/>
</dbReference>
<dbReference type="AlphaFoldDB" id="A0A167PXG5"/>
<dbReference type="GO" id="GO:0035513">
    <property type="term" value="P:oxidative RNA demethylation"/>
    <property type="evidence" value="ECO:0007669"/>
    <property type="project" value="TreeGrafter"/>
</dbReference>
<feature type="binding site" evidence="5">
    <location>
        <position position="298"/>
    </location>
    <ligand>
        <name>Fe cation</name>
        <dbReference type="ChEBI" id="CHEBI:24875"/>
        <note>catalytic</note>
    </ligand>
</feature>
<dbReference type="Proteomes" id="UP000077315">
    <property type="component" value="Unassembled WGS sequence"/>
</dbReference>
<dbReference type="VEuPathDB" id="FungiDB:PHYBLDRAFT_99020"/>
<feature type="binding site" evidence="5">
    <location>
        <position position="352"/>
    </location>
    <ligand>
        <name>Fe cation</name>
        <dbReference type="ChEBI" id="CHEBI:24875"/>
        <note>catalytic</note>
    </ligand>
</feature>
<protein>
    <recommendedName>
        <fullName evidence="6">Alpha-ketoglutarate-dependent dioxygenase AlkB-like domain-containing protein</fullName>
    </recommendedName>
</protein>
<reference evidence="8" key="1">
    <citation type="submission" date="2015-06" db="EMBL/GenBank/DDBJ databases">
        <title>Expansion of signal transduction pathways in fungi by whole-genome duplication.</title>
        <authorList>
            <consortium name="DOE Joint Genome Institute"/>
            <person name="Corrochano L.M."/>
            <person name="Kuo A."/>
            <person name="Marcet-Houben M."/>
            <person name="Polaino S."/>
            <person name="Salamov A."/>
            <person name="Villalobos J.M."/>
            <person name="Alvarez M.I."/>
            <person name="Avalos J."/>
            <person name="Benito E.P."/>
            <person name="Benoit I."/>
            <person name="Burger G."/>
            <person name="Camino L.P."/>
            <person name="Canovas D."/>
            <person name="Cerda-Olmedo E."/>
            <person name="Cheng J.-F."/>
            <person name="Dominguez A."/>
            <person name="Elias M."/>
            <person name="Eslava A.P."/>
            <person name="Glaser F."/>
            <person name="Grimwood J."/>
            <person name="Gutierrez G."/>
            <person name="Heitman J."/>
            <person name="Henrissat B."/>
            <person name="Iturriaga E.A."/>
            <person name="Lang B.F."/>
            <person name="Lavin J.L."/>
            <person name="Lee S."/>
            <person name="Li W."/>
            <person name="Lindquist E."/>
            <person name="Lopez-Garcia S."/>
            <person name="Luque E.M."/>
            <person name="Marcos A.T."/>
            <person name="Martin J."/>
            <person name="McCluskey K."/>
            <person name="Medina H.R."/>
            <person name="Miralles-Duran A."/>
            <person name="Miyazaki A."/>
            <person name="Munoz-Torres E."/>
            <person name="Oguiza J.A."/>
            <person name="Ohm R."/>
            <person name="Olmedo M."/>
            <person name="Orejas M."/>
            <person name="Ortiz-Castellanos L."/>
            <person name="Pisabarro A.G."/>
            <person name="Rodriguez-Romero J."/>
            <person name="Ruiz-Herrera J."/>
            <person name="Ruiz-Vazquez R."/>
            <person name="Sanz C."/>
            <person name="Schackwitz W."/>
            <person name="Schmutz J."/>
            <person name="Shahriari M."/>
            <person name="Shelest E."/>
            <person name="Silva-Franco F."/>
            <person name="Soanes D."/>
            <person name="Syed K."/>
            <person name="Tagua V.G."/>
            <person name="Talbot N.J."/>
            <person name="Thon M."/>
            <person name="De vries R.P."/>
            <person name="Wiebenga A."/>
            <person name="Yadav J.S."/>
            <person name="Braun E.L."/>
            <person name="Baker S."/>
            <person name="Garre V."/>
            <person name="Horwitz B."/>
            <person name="Torres-Martinez S."/>
            <person name="Idnurm A."/>
            <person name="Herrera-Estrella A."/>
            <person name="Gabaldon T."/>
            <person name="Grigoriev I.V."/>
        </authorList>
    </citation>
    <scope>NUCLEOTIDE SEQUENCE [LARGE SCALE GENOMIC DNA]</scope>
    <source>
        <strain evidence="8">NRRL 1555(-)</strain>
    </source>
</reference>
<dbReference type="GO" id="GO:0005737">
    <property type="term" value="C:cytoplasm"/>
    <property type="evidence" value="ECO:0007669"/>
    <property type="project" value="TreeGrafter"/>
</dbReference>
<dbReference type="InParanoid" id="A0A167PXG5"/>
<feature type="non-terminal residue" evidence="7">
    <location>
        <position position="400"/>
    </location>
</feature>